<organism evidence="3 4">
    <name type="scientific">Mucilaginibacter gotjawali</name>
    <dbReference type="NCBI Taxonomy" id="1550579"/>
    <lineage>
        <taxon>Bacteria</taxon>
        <taxon>Pseudomonadati</taxon>
        <taxon>Bacteroidota</taxon>
        <taxon>Sphingobacteriia</taxon>
        <taxon>Sphingobacteriales</taxon>
        <taxon>Sphingobacteriaceae</taxon>
        <taxon>Mucilaginibacter</taxon>
    </lineage>
</organism>
<dbReference type="Pfam" id="PF12969">
    <property type="entry name" value="DUF3857"/>
    <property type="match status" value="1"/>
</dbReference>
<feature type="signal peptide" evidence="1">
    <location>
        <begin position="1"/>
        <end position="19"/>
    </location>
</feature>
<dbReference type="OrthoDB" id="98874at2"/>
<dbReference type="RefSeq" id="WP_096356325.1">
    <property type="nucleotide sequence ID" value="NZ_AP017313.1"/>
</dbReference>
<feature type="chain" id="PRO_5032746668" description="DUF3857 domain-containing protein" evidence="1">
    <location>
        <begin position="20"/>
        <end position="656"/>
    </location>
</feature>
<evidence type="ECO:0000256" key="1">
    <source>
        <dbReference type="SAM" id="SignalP"/>
    </source>
</evidence>
<dbReference type="EMBL" id="JACHWX010000002">
    <property type="protein sequence ID" value="MBB3054797.1"/>
    <property type="molecule type" value="Genomic_DNA"/>
</dbReference>
<name>A0A839SE25_9SPHI</name>
<dbReference type="Gene3D" id="2.60.120.1130">
    <property type="match status" value="1"/>
</dbReference>
<dbReference type="AlphaFoldDB" id="A0A839SE25"/>
<dbReference type="Proteomes" id="UP000539265">
    <property type="component" value="Unassembled WGS sequence"/>
</dbReference>
<evidence type="ECO:0000313" key="4">
    <source>
        <dbReference type="Proteomes" id="UP000539265"/>
    </source>
</evidence>
<dbReference type="Gene3D" id="3.10.620.30">
    <property type="match status" value="1"/>
</dbReference>
<reference evidence="3" key="1">
    <citation type="submission" date="2020-08" db="EMBL/GenBank/DDBJ databases">
        <title>Genomic Encyclopedia of Type Strains, Phase III (KMG-III): the genomes of soil and plant-associated and newly described type strains.</title>
        <authorList>
            <person name="Whitman W."/>
        </authorList>
    </citation>
    <scope>NUCLEOTIDE SEQUENCE [LARGE SCALE GENOMIC DNA]</scope>
    <source>
        <strain evidence="3">CECT 8628</strain>
    </source>
</reference>
<evidence type="ECO:0000259" key="2">
    <source>
        <dbReference type="Pfam" id="PF12969"/>
    </source>
</evidence>
<gene>
    <name evidence="3" type="ORF">FHS11_001207</name>
</gene>
<proteinExistence type="predicted"/>
<protein>
    <recommendedName>
        <fullName evidence="2">DUF3857 domain-containing protein</fullName>
    </recommendedName>
</protein>
<dbReference type="Gene3D" id="2.60.40.3140">
    <property type="match status" value="1"/>
</dbReference>
<keyword evidence="4" id="KW-1185">Reference proteome</keyword>
<comment type="caution">
    <text evidence="3">The sequence shown here is derived from an EMBL/GenBank/DDBJ whole genome shotgun (WGS) entry which is preliminary data.</text>
</comment>
<feature type="domain" description="DUF3857" evidence="2">
    <location>
        <begin position="69"/>
        <end position="221"/>
    </location>
</feature>
<accession>A0A839SE25</accession>
<dbReference type="InterPro" id="IPR024618">
    <property type="entry name" value="DUF3857"/>
</dbReference>
<keyword evidence="1" id="KW-0732">Signal</keyword>
<sequence length="656" mass="75194">MNKPFALLILCIFHLSVNAQTSVPKVQAYGKINMADLEMMSCDFEKDANAEVLQEKGTVYFGPNLSTITEEIYKRIKIFNNGGKNEANINIEYFSGDHLEYITGIQAETINLVNGKIEITKLDKSLIYNKPIDKYHSEVAFSFPNVASGSIIEYKYKWNSNTFVNFPNWYFQENIPVRYSEFNTSIPDVFYFRSINHVNQPFAKEFSSKDATSTSFAGNTVPYNFVTEQKVMVNVNSLTNEPYMSSYYDNLQAVRFQLVSIKSVGSYERIFSDTWAKVAGVLRDDKEFGGQLKARLNNDEAIVNKAMSFKTDREKIAYIFNEVKSEMTWDGTDEWRTNDGVYESWQRKTGNSAEINLILYHFLQQAGVTAYPMIVSTRDHGKVDRYFTSLVQFNRTVVFIIDSSKNYVLDAAEKNNSWYEIPENLLNSWGLYINNVSNSYKLIELKKSTPVSQSISVDADINSSGTLQGTAVITSDGYNKLDAVNLYKSGGEKNYINYLENTNSNLKITALDFENTDTSQLIQKIHFNSNLTGPDDKYIYLKTNLFSNLKNNPFLSENRTTDIDFGYCKNYNITAVYRIPREYEIVSSPTNISMDDIPDQSVSLKYDVTTTGSIIKVNYSIHINKPELSNDYYPAYYKFFKKMYEMLNEQVVLKKL</sequence>
<evidence type="ECO:0000313" key="3">
    <source>
        <dbReference type="EMBL" id="MBB3054797.1"/>
    </source>
</evidence>